<dbReference type="GO" id="GO:0006355">
    <property type="term" value="P:regulation of DNA-templated transcription"/>
    <property type="evidence" value="ECO:0007669"/>
    <property type="project" value="InterPro"/>
</dbReference>
<dbReference type="PROSITE" id="PS51755">
    <property type="entry name" value="OMPR_PHOB"/>
    <property type="match status" value="1"/>
</dbReference>
<evidence type="ECO:0000256" key="8">
    <source>
        <dbReference type="PROSITE-ProRule" id="PRU00169"/>
    </source>
</evidence>
<gene>
    <name evidence="12" type="ORF">H8710_07765</name>
</gene>
<comment type="function">
    <text evidence="7">May play the central regulatory role in sporulation. It may be an element of the effector pathway responsible for the activation of sporulation genes in response to nutritional stress. Spo0A may act in concert with spo0H (a sigma factor) to control the expression of some genes that are critical to the sporulation process.</text>
</comment>
<dbReference type="InterPro" id="IPR001789">
    <property type="entry name" value="Sig_transdc_resp-reg_receiver"/>
</dbReference>
<dbReference type="Gene3D" id="1.10.10.10">
    <property type="entry name" value="Winged helix-like DNA-binding domain superfamily/Winged helix DNA-binding domain"/>
    <property type="match status" value="1"/>
</dbReference>
<dbReference type="FunFam" id="1.10.10.10:FF:000018">
    <property type="entry name" value="DNA-binding response regulator ResD"/>
    <property type="match status" value="1"/>
</dbReference>
<dbReference type="PANTHER" id="PTHR48111">
    <property type="entry name" value="REGULATOR OF RPOS"/>
    <property type="match status" value="1"/>
</dbReference>
<evidence type="ECO:0000256" key="6">
    <source>
        <dbReference type="ARBA" id="ARBA00023163"/>
    </source>
</evidence>
<evidence type="ECO:0000256" key="9">
    <source>
        <dbReference type="PROSITE-ProRule" id="PRU01091"/>
    </source>
</evidence>
<evidence type="ECO:0000256" key="2">
    <source>
        <dbReference type="ARBA" id="ARBA00022553"/>
    </source>
</evidence>
<organism evidence="12 13">
    <name type="scientific">Fumia xinanensis</name>
    <dbReference type="NCBI Taxonomy" id="2763659"/>
    <lineage>
        <taxon>Bacteria</taxon>
        <taxon>Bacillati</taxon>
        <taxon>Bacillota</taxon>
        <taxon>Clostridia</taxon>
        <taxon>Eubacteriales</taxon>
        <taxon>Oscillospiraceae</taxon>
        <taxon>Fumia</taxon>
    </lineage>
</organism>
<dbReference type="EMBL" id="JACRSV010000002">
    <property type="protein sequence ID" value="MBC8559958.1"/>
    <property type="molecule type" value="Genomic_DNA"/>
</dbReference>
<evidence type="ECO:0000256" key="4">
    <source>
        <dbReference type="ARBA" id="ARBA00023015"/>
    </source>
</evidence>
<evidence type="ECO:0000256" key="7">
    <source>
        <dbReference type="ARBA" id="ARBA00024867"/>
    </source>
</evidence>
<evidence type="ECO:0000256" key="3">
    <source>
        <dbReference type="ARBA" id="ARBA00023012"/>
    </source>
</evidence>
<keyword evidence="13" id="KW-1185">Reference proteome</keyword>
<keyword evidence="5 9" id="KW-0238">DNA-binding</keyword>
<dbReference type="CDD" id="cd17574">
    <property type="entry name" value="REC_OmpR"/>
    <property type="match status" value="1"/>
</dbReference>
<feature type="domain" description="Response regulatory" evidence="10">
    <location>
        <begin position="3"/>
        <end position="119"/>
    </location>
</feature>
<dbReference type="InterPro" id="IPR036388">
    <property type="entry name" value="WH-like_DNA-bd_sf"/>
</dbReference>
<keyword evidence="4" id="KW-0805">Transcription regulation</keyword>
<dbReference type="InterPro" id="IPR001867">
    <property type="entry name" value="OmpR/PhoB-type_DNA-bd"/>
</dbReference>
<feature type="modified residue" description="4-aspartylphosphate" evidence="8">
    <location>
        <position position="52"/>
    </location>
</feature>
<dbReference type="Gene3D" id="6.10.250.690">
    <property type="match status" value="1"/>
</dbReference>
<dbReference type="GO" id="GO:0000976">
    <property type="term" value="F:transcription cis-regulatory region binding"/>
    <property type="evidence" value="ECO:0007669"/>
    <property type="project" value="TreeGrafter"/>
</dbReference>
<dbReference type="InterPro" id="IPR011006">
    <property type="entry name" value="CheY-like_superfamily"/>
</dbReference>
<dbReference type="Proteomes" id="UP000610760">
    <property type="component" value="Unassembled WGS sequence"/>
</dbReference>
<proteinExistence type="predicted"/>
<dbReference type="GO" id="GO:0032993">
    <property type="term" value="C:protein-DNA complex"/>
    <property type="evidence" value="ECO:0007669"/>
    <property type="project" value="TreeGrafter"/>
</dbReference>
<evidence type="ECO:0000313" key="13">
    <source>
        <dbReference type="Proteomes" id="UP000610760"/>
    </source>
</evidence>
<keyword evidence="3" id="KW-0902">Two-component regulatory system</keyword>
<dbReference type="Pfam" id="PF00072">
    <property type="entry name" value="Response_reg"/>
    <property type="match status" value="1"/>
</dbReference>
<dbReference type="PROSITE" id="PS50110">
    <property type="entry name" value="RESPONSE_REGULATORY"/>
    <property type="match status" value="1"/>
</dbReference>
<dbReference type="GO" id="GO:0000156">
    <property type="term" value="F:phosphorelay response regulator activity"/>
    <property type="evidence" value="ECO:0007669"/>
    <property type="project" value="TreeGrafter"/>
</dbReference>
<dbReference type="SMART" id="SM00448">
    <property type="entry name" value="REC"/>
    <property type="match status" value="1"/>
</dbReference>
<dbReference type="Gene3D" id="3.40.50.2300">
    <property type="match status" value="1"/>
</dbReference>
<protein>
    <recommendedName>
        <fullName evidence="1">Stage 0 sporulation protein A homolog</fullName>
    </recommendedName>
</protein>
<evidence type="ECO:0000259" key="11">
    <source>
        <dbReference type="PROSITE" id="PS51755"/>
    </source>
</evidence>
<name>A0A926E590_9FIRM</name>
<accession>A0A926E590</accession>
<dbReference type="SMART" id="SM00862">
    <property type="entry name" value="Trans_reg_C"/>
    <property type="match status" value="1"/>
</dbReference>
<evidence type="ECO:0000259" key="10">
    <source>
        <dbReference type="PROSITE" id="PS50110"/>
    </source>
</evidence>
<reference evidence="12" key="1">
    <citation type="submission" date="2020-08" db="EMBL/GenBank/DDBJ databases">
        <title>Genome public.</title>
        <authorList>
            <person name="Liu C."/>
            <person name="Sun Q."/>
        </authorList>
    </citation>
    <scope>NUCLEOTIDE SEQUENCE</scope>
    <source>
        <strain evidence="12">NSJ-33</strain>
    </source>
</reference>
<feature type="domain" description="OmpR/PhoB-type" evidence="11">
    <location>
        <begin position="129"/>
        <end position="228"/>
    </location>
</feature>
<dbReference type="SUPFAM" id="SSF46894">
    <property type="entry name" value="C-terminal effector domain of the bipartite response regulators"/>
    <property type="match status" value="1"/>
</dbReference>
<dbReference type="Pfam" id="PF00486">
    <property type="entry name" value="Trans_reg_C"/>
    <property type="match status" value="1"/>
</dbReference>
<comment type="caution">
    <text evidence="12">The sequence shown here is derived from an EMBL/GenBank/DDBJ whole genome shotgun (WGS) entry which is preliminary data.</text>
</comment>
<dbReference type="PANTHER" id="PTHR48111:SF1">
    <property type="entry name" value="TWO-COMPONENT RESPONSE REGULATOR ORR33"/>
    <property type="match status" value="1"/>
</dbReference>
<evidence type="ECO:0000256" key="5">
    <source>
        <dbReference type="ARBA" id="ARBA00023125"/>
    </source>
</evidence>
<dbReference type="SUPFAM" id="SSF52172">
    <property type="entry name" value="CheY-like"/>
    <property type="match status" value="1"/>
</dbReference>
<dbReference type="AlphaFoldDB" id="A0A926E590"/>
<dbReference type="CDD" id="cd00383">
    <property type="entry name" value="trans_reg_C"/>
    <property type="match status" value="1"/>
</dbReference>
<keyword evidence="6" id="KW-0804">Transcription</keyword>
<dbReference type="InterPro" id="IPR039420">
    <property type="entry name" value="WalR-like"/>
</dbReference>
<evidence type="ECO:0000313" key="12">
    <source>
        <dbReference type="EMBL" id="MBC8559958.1"/>
    </source>
</evidence>
<evidence type="ECO:0000256" key="1">
    <source>
        <dbReference type="ARBA" id="ARBA00018672"/>
    </source>
</evidence>
<feature type="DNA-binding region" description="OmpR/PhoB-type" evidence="9">
    <location>
        <begin position="129"/>
        <end position="228"/>
    </location>
</feature>
<sequence length="229" mass="26018">MPLIYAIEDDENIRQLVKTALEAFGYEVFTFETASEGLGAIAEKTPDVLLFDIMLPDMDGVTAVKKLRQNPAYQELPIMMLTAKTAELDKVAGLDAGADDYLTKPFGILELKARVQALLRRSGHSRGKQPVITGQDLTMNCDTRDVLRGEEKIELTYKEFELLKLLMENADRVMTRSELLNLVWGIDFEGETRTLDMHIRTLRHKLGDDADNPQYIKTIRGVGYRFYQK</sequence>
<dbReference type="InterPro" id="IPR016032">
    <property type="entry name" value="Sig_transdc_resp-reg_C-effctor"/>
</dbReference>
<dbReference type="RefSeq" id="WP_249294928.1">
    <property type="nucleotide sequence ID" value="NZ_JACRSV010000002.1"/>
</dbReference>
<keyword evidence="2 8" id="KW-0597">Phosphoprotein</keyword>
<dbReference type="GO" id="GO:0005829">
    <property type="term" value="C:cytosol"/>
    <property type="evidence" value="ECO:0007669"/>
    <property type="project" value="TreeGrafter"/>
</dbReference>